<keyword evidence="1" id="KW-0175">Coiled coil</keyword>
<gene>
    <name evidence="3" type="ORF">CAPTEDRAFT_193295</name>
</gene>
<dbReference type="EMBL" id="AMQN01000941">
    <property type="status" value="NOT_ANNOTATED_CDS"/>
    <property type="molecule type" value="Genomic_DNA"/>
</dbReference>
<dbReference type="AlphaFoldDB" id="R7UU11"/>
<organism evidence="3">
    <name type="scientific">Capitella teleta</name>
    <name type="common">Polychaete worm</name>
    <dbReference type="NCBI Taxonomy" id="283909"/>
    <lineage>
        <taxon>Eukaryota</taxon>
        <taxon>Metazoa</taxon>
        <taxon>Spiralia</taxon>
        <taxon>Lophotrochozoa</taxon>
        <taxon>Annelida</taxon>
        <taxon>Polychaeta</taxon>
        <taxon>Sedentaria</taxon>
        <taxon>Scolecida</taxon>
        <taxon>Capitellidae</taxon>
        <taxon>Capitella</taxon>
    </lineage>
</organism>
<evidence type="ECO:0000313" key="5">
    <source>
        <dbReference type="Proteomes" id="UP000014760"/>
    </source>
</evidence>
<dbReference type="Proteomes" id="UP000014760">
    <property type="component" value="Unassembled WGS sequence"/>
</dbReference>
<name>R7UU11_CAPTE</name>
<proteinExistence type="predicted"/>
<sequence>MAGHSSYDSDSLSTTSSGNSEDTLSPLPSIGGGTVPFQRKPQVQIGLLDLFGVQLEVTGRLLEAERRKLKVLEKEFHSQLNLNITSPDNRSEVYENQLKVNIDRIQHQYEQLQREYENTAMVHLRYSSGNFCKFIDASSAHQMLLSLKLCKDENFMSSVCNGS</sequence>
<feature type="region of interest" description="Disordered" evidence="2">
    <location>
        <begin position="1"/>
        <end position="35"/>
    </location>
</feature>
<dbReference type="HOGENOM" id="CLU_1628598_0_0_1"/>
<evidence type="ECO:0000256" key="1">
    <source>
        <dbReference type="SAM" id="Coils"/>
    </source>
</evidence>
<dbReference type="OrthoDB" id="20825at2759"/>
<accession>R7UU11</accession>
<reference evidence="3 5" key="2">
    <citation type="journal article" date="2013" name="Nature">
        <title>Insights into bilaterian evolution from three spiralian genomes.</title>
        <authorList>
            <person name="Simakov O."/>
            <person name="Marletaz F."/>
            <person name="Cho S.J."/>
            <person name="Edsinger-Gonzales E."/>
            <person name="Havlak P."/>
            <person name="Hellsten U."/>
            <person name="Kuo D.H."/>
            <person name="Larsson T."/>
            <person name="Lv J."/>
            <person name="Arendt D."/>
            <person name="Savage R."/>
            <person name="Osoegawa K."/>
            <person name="de Jong P."/>
            <person name="Grimwood J."/>
            <person name="Chapman J.A."/>
            <person name="Shapiro H."/>
            <person name="Aerts A."/>
            <person name="Otillar R.P."/>
            <person name="Terry A.Y."/>
            <person name="Boore J.L."/>
            <person name="Grigoriev I.V."/>
            <person name="Lindberg D.R."/>
            <person name="Seaver E.C."/>
            <person name="Weisblat D.A."/>
            <person name="Putnam N.H."/>
            <person name="Rokhsar D.S."/>
        </authorList>
    </citation>
    <scope>NUCLEOTIDE SEQUENCE</scope>
    <source>
        <strain evidence="3 5">I ESC-2004</strain>
    </source>
</reference>
<feature type="coiled-coil region" evidence="1">
    <location>
        <begin position="55"/>
        <end position="122"/>
    </location>
</feature>
<protein>
    <submittedName>
        <fullName evidence="3 4">Uncharacterized protein</fullName>
    </submittedName>
</protein>
<feature type="compositionally biased region" description="Low complexity" evidence="2">
    <location>
        <begin position="1"/>
        <end position="20"/>
    </location>
</feature>
<evidence type="ECO:0000313" key="4">
    <source>
        <dbReference type="EnsemblMetazoa" id="CapteP193295"/>
    </source>
</evidence>
<reference evidence="5" key="1">
    <citation type="submission" date="2012-12" db="EMBL/GenBank/DDBJ databases">
        <authorList>
            <person name="Hellsten U."/>
            <person name="Grimwood J."/>
            <person name="Chapman J.A."/>
            <person name="Shapiro H."/>
            <person name="Aerts A."/>
            <person name="Otillar R.P."/>
            <person name="Terry A.Y."/>
            <person name="Boore J.L."/>
            <person name="Simakov O."/>
            <person name="Marletaz F."/>
            <person name="Cho S.-J."/>
            <person name="Edsinger-Gonzales E."/>
            <person name="Havlak P."/>
            <person name="Kuo D.-H."/>
            <person name="Larsson T."/>
            <person name="Lv J."/>
            <person name="Arendt D."/>
            <person name="Savage R."/>
            <person name="Osoegawa K."/>
            <person name="de Jong P."/>
            <person name="Lindberg D.R."/>
            <person name="Seaver E.C."/>
            <person name="Weisblat D.A."/>
            <person name="Putnam N.H."/>
            <person name="Grigoriev I.V."/>
            <person name="Rokhsar D.S."/>
        </authorList>
    </citation>
    <scope>NUCLEOTIDE SEQUENCE</scope>
    <source>
        <strain evidence="5">I ESC-2004</strain>
    </source>
</reference>
<dbReference type="EnsemblMetazoa" id="CapteT193295">
    <property type="protein sequence ID" value="CapteP193295"/>
    <property type="gene ID" value="CapteG193295"/>
</dbReference>
<keyword evidence="5" id="KW-1185">Reference proteome</keyword>
<reference evidence="4" key="3">
    <citation type="submission" date="2015-06" db="UniProtKB">
        <authorList>
            <consortium name="EnsemblMetazoa"/>
        </authorList>
    </citation>
    <scope>IDENTIFICATION</scope>
</reference>
<dbReference type="EMBL" id="KB297742">
    <property type="protein sequence ID" value="ELU10004.1"/>
    <property type="molecule type" value="Genomic_DNA"/>
</dbReference>
<evidence type="ECO:0000313" key="3">
    <source>
        <dbReference type="EMBL" id="ELU10004.1"/>
    </source>
</evidence>
<dbReference type="STRING" id="283909.R7UU11"/>
<evidence type="ECO:0000256" key="2">
    <source>
        <dbReference type="SAM" id="MobiDB-lite"/>
    </source>
</evidence>